<dbReference type="InterPro" id="IPR008927">
    <property type="entry name" value="6-PGluconate_DH-like_C_sf"/>
</dbReference>
<dbReference type="InterPro" id="IPR017476">
    <property type="entry name" value="UDP-Glc/GDP-Man"/>
</dbReference>
<dbReference type="GO" id="GO:0000271">
    <property type="term" value="P:polysaccharide biosynthetic process"/>
    <property type="evidence" value="ECO:0007669"/>
    <property type="project" value="InterPro"/>
</dbReference>
<dbReference type="GO" id="GO:0051287">
    <property type="term" value="F:NAD binding"/>
    <property type="evidence" value="ECO:0007669"/>
    <property type="project" value="InterPro"/>
</dbReference>
<keyword evidence="1" id="KW-0560">Oxidoreductase</keyword>
<dbReference type="InterPro" id="IPR014027">
    <property type="entry name" value="UDP-Glc/GDP-Man_DH_C"/>
</dbReference>
<reference evidence="5" key="2">
    <citation type="submission" date="2020-02" db="EMBL/GenBank/DDBJ databases">
        <authorList>
            <person name="Studholme D.J."/>
        </authorList>
    </citation>
    <scope>NUCLEOTIDE SEQUENCE</scope>
    <source>
        <strain evidence="5">00238/432</strain>
    </source>
</reference>
<dbReference type="SMART" id="SM00984">
    <property type="entry name" value="UDPG_MGDP_dh_C"/>
    <property type="match status" value="1"/>
</dbReference>
<dbReference type="Proteomes" id="UP000702964">
    <property type="component" value="Unassembled WGS sequence"/>
</dbReference>
<dbReference type="InterPro" id="IPR036291">
    <property type="entry name" value="NAD(P)-bd_dom_sf"/>
</dbReference>
<evidence type="ECO:0000259" key="4">
    <source>
        <dbReference type="SMART" id="SM00984"/>
    </source>
</evidence>
<sequence>MIQGQTILITGGTGSWGQKLTEVLLEQNPAEIRILSRNEYAQVAMQRDFGHDARLRFVIGDIRDDRAVEEACRGVNVLFHLAALKHVPVCEDQPDEAFKTNVIGTQNIIRAAIRMQVAKVIDVSTDKAVEPINVYGMTKALGEKMMIRANGLSESTRFVCIRGGNVLGTSGSVVPLFRRQIDEGKSLTITDKGMTRFFLTRTEAIHLLLKAAEAAVGGETFVMKMKACKMTDLASVMLEQAGRPAHDYKVTGIRPGEKLHEVLISPFEAPRTYKYDEQYYVILPQEPDKSLTDPYSGLPRVTFSEREADRLEVEGMEESSKLDGNKETEERTTLQNINNRSLKAAVIGLGYVGLPMAVEMAQAGYRVQGIDIDGAKVAKLNAGNSYIIGIEDKAVQSLAQAGLFMAGTNYAAVAQADVIVICVPTPLTADHQPDISFIAAAVDGITPYLQEGCLVILESTTYPGTTEERVMQPIEAAKGWKVGQQFHVCYSPERVDPGSVHYGVKNTPKIIGGSTPACLSYGKAFYGSFLNEIVPVSSTTVAETAKLFENTFRSVNIALVNELTPACEQMGVNIWEVLDAAATKPFGYMPFYPGPGIGGHCIPIDPIYLSWAAGRQGSELQFITLADATNRQMPERVVKRAVELLEQNGSSMQGARIVLAGMAYKKDIDDLRESPALDVFRLLEAAGANVVFTDPMVSVFRKDDGTTAHAQPASPALWAGADLVMITTDHTGFNYQEMADHAKLVFDTRNATAGCVGGNIVVLGQPFRPDVNVVQGMKEVHDLQVHENMRVDQTLDGDEQGQTGQIEADREPHLKHSHKNSGGSHGES</sequence>
<dbReference type="Pfam" id="PF02719">
    <property type="entry name" value="Polysacc_synt_2"/>
    <property type="match status" value="1"/>
</dbReference>
<protein>
    <recommendedName>
        <fullName evidence="4">UDP-glucose/GDP-mannose dehydrogenase C-terminal domain-containing protein</fullName>
    </recommendedName>
</protein>
<dbReference type="Pfam" id="PF03720">
    <property type="entry name" value="UDPG_MGDP_dh_C"/>
    <property type="match status" value="1"/>
</dbReference>
<dbReference type="PIRSF" id="PIRSF000124">
    <property type="entry name" value="UDPglc_GDPman_dh"/>
    <property type="match status" value="1"/>
</dbReference>
<dbReference type="Gene3D" id="3.40.50.720">
    <property type="entry name" value="NAD(P)-binding Rossmann-like Domain"/>
    <property type="match status" value="3"/>
</dbReference>
<gene>
    <name evidence="5" type="ORF">G195_001101</name>
</gene>
<dbReference type="NCBIfam" id="TIGR03026">
    <property type="entry name" value="NDP-sugDHase"/>
    <property type="match status" value="1"/>
</dbReference>
<dbReference type="InterPro" id="IPR028359">
    <property type="entry name" value="UDP_ManNAc/GlcNAc_DH"/>
</dbReference>
<evidence type="ECO:0000313" key="6">
    <source>
        <dbReference type="Proteomes" id="UP000702964"/>
    </source>
</evidence>
<evidence type="ECO:0000313" key="5">
    <source>
        <dbReference type="EMBL" id="KAF4324826.1"/>
    </source>
</evidence>
<dbReference type="Pfam" id="PF03721">
    <property type="entry name" value="UDPG_MGDP_dh_N"/>
    <property type="match status" value="1"/>
</dbReference>
<dbReference type="InterPro" id="IPR001732">
    <property type="entry name" value="UDP-Glc/GDP-Man_DH_N"/>
</dbReference>
<dbReference type="Pfam" id="PF00984">
    <property type="entry name" value="UDPG_MGDP_dh"/>
    <property type="match status" value="1"/>
</dbReference>
<dbReference type="SUPFAM" id="SSF51735">
    <property type="entry name" value="NAD(P)-binding Rossmann-fold domains"/>
    <property type="match status" value="2"/>
</dbReference>
<dbReference type="AlphaFoldDB" id="A0A8J4SGB5"/>
<feature type="domain" description="UDP-glucose/GDP-mannose dehydrogenase C-terminal" evidence="4">
    <location>
        <begin position="658"/>
        <end position="754"/>
    </location>
</feature>
<dbReference type="SUPFAM" id="SSF48179">
    <property type="entry name" value="6-phosphogluconate dehydrogenase C-terminal domain-like"/>
    <property type="match status" value="1"/>
</dbReference>
<dbReference type="InterPro" id="IPR003869">
    <property type="entry name" value="Polysac_CapD-like"/>
</dbReference>
<dbReference type="InterPro" id="IPR036220">
    <property type="entry name" value="UDP-Glc/GDP-Man_DH_C_sf"/>
</dbReference>
<dbReference type="GO" id="GO:0016628">
    <property type="term" value="F:oxidoreductase activity, acting on the CH-CH group of donors, NAD or NADP as acceptor"/>
    <property type="evidence" value="ECO:0007669"/>
    <property type="project" value="InterPro"/>
</dbReference>
<evidence type="ECO:0000256" key="2">
    <source>
        <dbReference type="ARBA" id="ARBA00023027"/>
    </source>
</evidence>
<keyword evidence="2" id="KW-0520">NAD</keyword>
<dbReference type="SUPFAM" id="SSF52413">
    <property type="entry name" value="UDP-glucose/GDP-mannose dehydrogenase C-terminal domain"/>
    <property type="match status" value="1"/>
</dbReference>
<dbReference type="PIRSF" id="PIRSF500136">
    <property type="entry name" value="UDP_ManNAc_DH"/>
    <property type="match status" value="1"/>
</dbReference>
<reference evidence="5" key="1">
    <citation type="journal article" date="2015" name="Genom Data">
        <title>Draft genome sequences of Phytophthora kernoviae and Phytophthora ramorum lineage EU2 from Scotland.</title>
        <authorList>
            <person name="Sambles C."/>
            <person name="Schlenzig A."/>
            <person name="O'Neill P."/>
            <person name="Grant M."/>
            <person name="Studholme D.J."/>
        </authorList>
    </citation>
    <scope>NUCLEOTIDE SEQUENCE</scope>
    <source>
        <strain evidence="5">00238/432</strain>
    </source>
</reference>
<proteinExistence type="predicted"/>
<evidence type="ECO:0000256" key="3">
    <source>
        <dbReference type="SAM" id="MobiDB-lite"/>
    </source>
</evidence>
<comment type="caution">
    <text evidence="5">The sequence shown here is derived from an EMBL/GenBank/DDBJ whole genome shotgun (WGS) entry which is preliminary data.</text>
</comment>
<name>A0A8J4SGB5_9STRA</name>
<dbReference type="GO" id="GO:0016616">
    <property type="term" value="F:oxidoreductase activity, acting on the CH-OH group of donors, NAD or NADP as acceptor"/>
    <property type="evidence" value="ECO:0007669"/>
    <property type="project" value="InterPro"/>
</dbReference>
<dbReference type="CDD" id="cd05237">
    <property type="entry name" value="UDP_invert_4-6DH_SDR_e"/>
    <property type="match status" value="1"/>
</dbReference>
<organism evidence="5 6">
    <name type="scientific">Phytophthora kernoviae 00238/432</name>
    <dbReference type="NCBI Taxonomy" id="1284355"/>
    <lineage>
        <taxon>Eukaryota</taxon>
        <taxon>Sar</taxon>
        <taxon>Stramenopiles</taxon>
        <taxon>Oomycota</taxon>
        <taxon>Peronosporomycetes</taxon>
        <taxon>Peronosporales</taxon>
        <taxon>Peronosporaceae</taxon>
        <taxon>Phytophthora</taxon>
    </lineage>
</organism>
<evidence type="ECO:0000256" key="1">
    <source>
        <dbReference type="ARBA" id="ARBA00023002"/>
    </source>
</evidence>
<dbReference type="EMBL" id="AOFI03000013">
    <property type="protein sequence ID" value="KAF4324826.1"/>
    <property type="molecule type" value="Genomic_DNA"/>
</dbReference>
<dbReference type="PANTHER" id="PTHR43491:SF1">
    <property type="entry name" value="UDP-N-ACETYL-D-MANNOSAMINE DEHYDROGENASE"/>
    <property type="match status" value="1"/>
</dbReference>
<dbReference type="PANTHER" id="PTHR43491">
    <property type="entry name" value="UDP-N-ACETYL-D-MANNOSAMINE DEHYDROGENASE"/>
    <property type="match status" value="1"/>
</dbReference>
<accession>A0A8J4SGB5</accession>
<feature type="region of interest" description="Disordered" evidence="3">
    <location>
        <begin position="792"/>
        <end position="828"/>
    </location>
</feature>
<dbReference type="InterPro" id="IPR014026">
    <property type="entry name" value="UDP-Glc/GDP-Man_DH_dimer"/>
</dbReference>